<feature type="transmembrane region" description="Helical" evidence="7">
    <location>
        <begin position="91"/>
        <end position="109"/>
    </location>
</feature>
<keyword evidence="2" id="KW-0813">Transport</keyword>
<evidence type="ECO:0000256" key="1">
    <source>
        <dbReference type="ARBA" id="ARBA00004651"/>
    </source>
</evidence>
<dbReference type="InterPro" id="IPR002528">
    <property type="entry name" value="MATE_fam"/>
</dbReference>
<evidence type="ECO:0000256" key="2">
    <source>
        <dbReference type="ARBA" id="ARBA00022448"/>
    </source>
</evidence>
<comment type="caution">
    <text evidence="8">The sequence shown here is derived from an EMBL/GenBank/DDBJ whole genome shotgun (WGS) entry which is preliminary data.</text>
</comment>
<sequence length="392" mass="42241">MTEGPVGPSLIRLAIPMIFGLVSIMLFNLVDTFYISLIGVRELVAISFTFPVTFTLMSFSFGIGIGAAAVISRAIGEGDQHRVQRLTTDSLLLVALIIICVAGLSFFALDSIFTLMGASAESLPLIKEYMIPWLSGVVFVVIPIVGNSAIRATGDTKTPSWIMMIAAGVNAVLDPLLIFGYGPFPELGIQGAAIATVISYISIMIAGLWVLGIRERMLTITWPGIAEILRSWKALLYIGIPAMVTQLLFPFSNAVLTRIAADLGDATVAAFGVGTRIESIAMIGSMALSSVLIPFIGQNYGAGNFDRIKGASRFSLRFAFVWGTAAWVILALFSGGIAWAFSDDPEIQNFIQQFFWIVPFGFAFHGISQLVSASCNALHRPFHSTTINILRL</sequence>
<accession>A0A432G0H5</accession>
<feature type="transmembrane region" description="Helical" evidence="7">
    <location>
        <begin position="187"/>
        <end position="213"/>
    </location>
</feature>
<evidence type="ECO:0000256" key="7">
    <source>
        <dbReference type="SAM" id="Phobius"/>
    </source>
</evidence>
<dbReference type="AlphaFoldDB" id="A0A432G0H5"/>
<evidence type="ECO:0000256" key="4">
    <source>
        <dbReference type="ARBA" id="ARBA00022692"/>
    </source>
</evidence>
<evidence type="ECO:0000256" key="6">
    <source>
        <dbReference type="ARBA" id="ARBA00023136"/>
    </source>
</evidence>
<feature type="transmembrane region" description="Helical" evidence="7">
    <location>
        <begin position="43"/>
        <end position="71"/>
    </location>
</feature>
<feature type="transmembrane region" description="Helical" evidence="7">
    <location>
        <begin position="353"/>
        <end position="371"/>
    </location>
</feature>
<comment type="subcellular location">
    <subcellularLocation>
        <location evidence="1">Cell membrane</location>
        <topology evidence="1">Multi-pass membrane protein</topology>
    </subcellularLocation>
</comment>
<dbReference type="Pfam" id="PF01554">
    <property type="entry name" value="MatE"/>
    <property type="match status" value="2"/>
</dbReference>
<feature type="transmembrane region" description="Helical" evidence="7">
    <location>
        <begin position="318"/>
        <end position="341"/>
    </location>
</feature>
<evidence type="ECO:0000313" key="8">
    <source>
        <dbReference type="EMBL" id="RTZ77078.1"/>
    </source>
</evidence>
<keyword evidence="3" id="KW-1003">Cell membrane</keyword>
<feature type="transmembrane region" description="Helical" evidence="7">
    <location>
        <begin position="12"/>
        <end position="37"/>
    </location>
</feature>
<dbReference type="NCBIfam" id="TIGR00797">
    <property type="entry name" value="matE"/>
    <property type="match status" value="1"/>
</dbReference>
<feature type="transmembrane region" description="Helical" evidence="7">
    <location>
        <begin position="234"/>
        <end position="259"/>
    </location>
</feature>
<name>A0A432G0H5_9DELT</name>
<gene>
    <name evidence="8" type="ORF">DSY97_10570</name>
</gene>
<dbReference type="PANTHER" id="PTHR43549">
    <property type="entry name" value="MULTIDRUG RESISTANCE PROTEIN YPNP-RELATED"/>
    <property type="match status" value="1"/>
</dbReference>
<dbReference type="GO" id="GO:0005886">
    <property type="term" value="C:plasma membrane"/>
    <property type="evidence" value="ECO:0007669"/>
    <property type="project" value="UniProtKB-SubCell"/>
</dbReference>
<evidence type="ECO:0000256" key="3">
    <source>
        <dbReference type="ARBA" id="ARBA00022475"/>
    </source>
</evidence>
<dbReference type="PANTHER" id="PTHR43549:SF3">
    <property type="entry name" value="MULTIDRUG RESISTANCE PROTEIN YPNP-RELATED"/>
    <property type="match status" value="1"/>
</dbReference>
<evidence type="ECO:0000313" key="9">
    <source>
        <dbReference type="Proteomes" id="UP000286801"/>
    </source>
</evidence>
<feature type="transmembrane region" description="Helical" evidence="7">
    <location>
        <begin position="161"/>
        <end position="181"/>
    </location>
</feature>
<dbReference type="GO" id="GO:0042910">
    <property type="term" value="F:xenobiotic transmembrane transporter activity"/>
    <property type="evidence" value="ECO:0007669"/>
    <property type="project" value="InterPro"/>
</dbReference>
<feature type="transmembrane region" description="Helical" evidence="7">
    <location>
        <begin position="279"/>
        <end position="297"/>
    </location>
</feature>
<feature type="transmembrane region" description="Helical" evidence="7">
    <location>
        <begin position="129"/>
        <end position="149"/>
    </location>
</feature>
<dbReference type="Proteomes" id="UP000286801">
    <property type="component" value="Unassembled WGS sequence"/>
</dbReference>
<keyword evidence="4 7" id="KW-0812">Transmembrane</keyword>
<keyword evidence="6 7" id="KW-0472">Membrane</keyword>
<dbReference type="GO" id="GO:0015297">
    <property type="term" value="F:antiporter activity"/>
    <property type="evidence" value="ECO:0007669"/>
    <property type="project" value="InterPro"/>
</dbReference>
<keyword evidence="5 7" id="KW-1133">Transmembrane helix</keyword>
<evidence type="ECO:0000256" key="5">
    <source>
        <dbReference type="ARBA" id="ARBA00022989"/>
    </source>
</evidence>
<protein>
    <submittedName>
        <fullName evidence="8">MATE family efflux transporter</fullName>
    </submittedName>
</protein>
<organism evidence="8 9">
    <name type="scientific">SAR324 cluster bacterium</name>
    <dbReference type="NCBI Taxonomy" id="2024889"/>
    <lineage>
        <taxon>Bacteria</taxon>
        <taxon>Deltaproteobacteria</taxon>
        <taxon>SAR324 cluster</taxon>
    </lineage>
</organism>
<reference evidence="8 9" key="1">
    <citation type="submission" date="2018-06" db="EMBL/GenBank/DDBJ databases">
        <title>Combined omics and stable isotope probing to characterize newly discovered Mariana Back-Arc vent microbial communities.</title>
        <authorList>
            <person name="Trembath-Reichert E."/>
            <person name="Huber J.A."/>
        </authorList>
    </citation>
    <scope>NUCLEOTIDE SEQUENCE [LARGE SCALE GENOMIC DNA]</scope>
    <source>
        <strain evidence="8">MAG 63_1</strain>
    </source>
</reference>
<proteinExistence type="predicted"/>
<feature type="non-terminal residue" evidence="8">
    <location>
        <position position="392"/>
    </location>
</feature>
<dbReference type="InterPro" id="IPR052031">
    <property type="entry name" value="Membrane_Transporter-Flippase"/>
</dbReference>
<dbReference type="EMBL" id="QNZL01000285">
    <property type="protein sequence ID" value="RTZ77078.1"/>
    <property type="molecule type" value="Genomic_DNA"/>
</dbReference>